<dbReference type="GO" id="GO:0000981">
    <property type="term" value="F:DNA-binding transcription factor activity, RNA polymerase II-specific"/>
    <property type="evidence" value="ECO:0007669"/>
    <property type="project" value="InterPro"/>
</dbReference>
<dbReference type="InterPro" id="IPR036864">
    <property type="entry name" value="Zn2-C6_fun-type_DNA-bd_sf"/>
</dbReference>
<keyword evidence="3" id="KW-0862">Zinc</keyword>
<evidence type="ECO:0000256" key="1">
    <source>
        <dbReference type="ARBA" id="ARBA00004123"/>
    </source>
</evidence>
<keyword evidence="4" id="KW-0805">Transcription regulation</keyword>
<dbReference type="SMART" id="SM00906">
    <property type="entry name" value="Fungal_trans"/>
    <property type="match status" value="1"/>
</dbReference>
<dbReference type="Gene3D" id="4.10.240.10">
    <property type="entry name" value="Zn(2)-C6 fungal-type DNA-binding domain"/>
    <property type="match status" value="1"/>
</dbReference>
<dbReference type="AlphaFoldDB" id="A0A6G1FTX8"/>
<dbReference type="PROSITE" id="PS00463">
    <property type="entry name" value="ZN2_CY6_FUNGAL_1"/>
    <property type="match status" value="1"/>
</dbReference>
<dbReference type="OrthoDB" id="4161332at2759"/>
<keyword evidence="11" id="KW-1185">Reference proteome</keyword>
<dbReference type="Proteomes" id="UP000504638">
    <property type="component" value="Unplaced"/>
</dbReference>
<dbReference type="PROSITE" id="PS50048">
    <property type="entry name" value="ZN2_CY6_FUNGAL_2"/>
    <property type="match status" value="1"/>
</dbReference>
<dbReference type="Pfam" id="PF00172">
    <property type="entry name" value="Zn_clus"/>
    <property type="match status" value="1"/>
</dbReference>
<dbReference type="SUPFAM" id="SSF57701">
    <property type="entry name" value="Zn2/Cys6 DNA-binding domain"/>
    <property type="match status" value="1"/>
</dbReference>
<evidence type="ECO:0000313" key="12">
    <source>
        <dbReference type="RefSeq" id="XP_033530855.1"/>
    </source>
</evidence>
<dbReference type="GO" id="GO:0003677">
    <property type="term" value="F:DNA binding"/>
    <property type="evidence" value="ECO:0007669"/>
    <property type="project" value="UniProtKB-KW"/>
</dbReference>
<evidence type="ECO:0000313" key="11">
    <source>
        <dbReference type="Proteomes" id="UP000504638"/>
    </source>
</evidence>
<feature type="compositionally biased region" description="Low complexity" evidence="8">
    <location>
        <begin position="99"/>
        <end position="110"/>
    </location>
</feature>
<dbReference type="PANTHER" id="PTHR31313">
    <property type="entry name" value="TY1 ENHANCER ACTIVATOR"/>
    <property type="match status" value="1"/>
</dbReference>
<proteinExistence type="predicted"/>
<dbReference type="PANTHER" id="PTHR31313:SF86">
    <property type="entry name" value="ZN(2)-C6 FUNGAL-TYPE DOMAIN-CONTAINING PROTEIN"/>
    <property type="match status" value="1"/>
</dbReference>
<evidence type="ECO:0000256" key="4">
    <source>
        <dbReference type="ARBA" id="ARBA00023015"/>
    </source>
</evidence>
<evidence type="ECO:0000256" key="8">
    <source>
        <dbReference type="SAM" id="MobiDB-lite"/>
    </source>
</evidence>
<dbReference type="InterPro" id="IPR007219">
    <property type="entry name" value="XnlR_reg_dom"/>
</dbReference>
<dbReference type="GO" id="GO:0008270">
    <property type="term" value="F:zinc ion binding"/>
    <property type="evidence" value="ECO:0007669"/>
    <property type="project" value="InterPro"/>
</dbReference>
<gene>
    <name evidence="10 12" type="ORF">P152DRAFT_461649</name>
</gene>
<dbReference type="GO" id="GO:0006351">
    <property type="term" value="P:DNA-templated transcription"/>
    <property type="evidence" value="ECO:0007669"/>
    <property type="project" value="InterPro"/>
</dbReference>
<evidence type="ECO:0000256" key="3">
    <source>
        <dbReference type="ARBA" id="ARBA00022833"/>
    </source>
</evidence>
<name>A0A6G1FTX8_9PEZI</name>
<feature type="region of interest" description="Disordered" evidence="8">
    <location>
        <begin position="99"/>
        <end position="180"/>
    </location>
</feature>
<reference evidence="12" key="2">
    <citation type="submission" date="2020-04" db="EMBL/GenBank/DDBJ databases">
        <authorList>
            <consortium name="NCBI Genome Project"/>
        </authorList>
    </citation>
    <scope>NUCLEOTIDE SEQUENCE</scope>
    <source>
        <strain evidence="12">CBS 781.70</strain>
    </source>
</reference>
<dbReference type="InterPro" id="IPR051615">
    <property type="entry name" value="Transcr_Regulatory_Elem"/>
</dbReference>
<dbReference type="RefSeq" id="XP_033530855.1">
    <property type="nucleotide sequence ID" value="XM_033680170.1"/>
</dbReference>
<dbReference type="GeneID" id="54420740"/>
<dbReference type="InterPro" id="IPR001138">
    <property type="entry name" value="Zn2Cys6_DnaBD"/>
</dbReference>
<reference evidence="12" key="3">
    <citation type="submission" date="2025-04" db="UniProtKB">
        <authorList>
            <consortium name="RefSeq"/>
        </authorList>
    </citation>
    <scope>IDENTIFICATION</scope>
    <source>
        <strain evidence="12">CBS 781.70</strain>
    </source>
</reference>
<feature type="domain" description="Zn(2)-C6 fungal-type" evidence="9">
    <location>
        <begin position="16"/>
        <end position="46"/>
    </location>
</feature>
<evidence type="ECO:0000256" key="6">
    <source>
        <dbReference type="ARBA" id="ARBA00023163"/>
    </source>
</evidence>
<evidence type="ECO:0000256" key="5">
    <source>
        <dbReference type="ARBA" id="ARBA00023125"/>
    </source>
</evidence>
<dbReference type="GO" id="GO:0005634">
    <property type="term" value="C:nucleus"/>
    <property type="evidence" value="ECO:0007669"/>
    <property type="project" value="UniProtKB-SubCell"/>
</dbReference>
<dbReference type="CDD" id="cd12148">
    <property type="entry name" value="fungal_TF_MHR"/>
    <property type="match status" value="1"/>
</dbReference>
<accession>A0A6G1FTX8</accession>
<keyword evidence="2" id="KW-0479">Metal-binding</keyword>
<dbReference type="CDD" id="cd00067">
    <property type="entry name" value="GAL4"/>
    <property type="match status" value="1"/>
</dbReference>
<comment type="subcellular location">
    <subcellularLocation>
        <location evidence="1">Nucleus</location>
    </subcellularLocation>
</comment>
<dbReference type="EMBL" id="ML975174">
    <property type="protein sequence ID" value="KAF1809224.1"/>
    <property type="molecule type" value="Genomic_DNA"/>
</dbReference>
<reference evidence="10 12" key="1">
    <citation type="submission" date="2020-01" db="EMBL/GenBank/DDBJ databases">
        <authorList>
            <consortium name="DOE Joint Genome Institute"/>
            <person name="Haridas S."/>
            <person name="Albert R."/>
            <person name="Binder M."/>
            <person name="Bloem J."/>
            <person name="Labutti K."/>
            <person name="Salamov A."/>
            <person name="Andreopoulos B."/>
            <person name="Baker S.E."/>
            <person name="Barry K."/>
            <person name="Bills G."/>
            <person name="Bluhm B.H."/>
            <person name="Cannon C."/>
            <person name="Castanera R."/>
            <person name="Culley D.E."/>
            <person name="Daum C."/>
            <person name="Ezra D."/>
            <person name="Gonzalez J.B."/>
            <person name="Henrissat B."/>
            <person name="Kuo A."/>
            <person name="Liang C."/>
            <person name="Lipzen A."/>
            <person name="Lutzoni F."/>
            <person name="Magnuson J."/>
            <person name="Mondo S."/>
            <person name="Nolan M."/>
            <person name="Ohm R."/>
            <person name="Pangilinan J."/>
            <person name="Park H.-J."/>
            <person name="Ramirez L."/>
            <person name="Alfaro M."/>
            <person name="Sun H."/>
            <person name="Tritt A."/>
            <person name="Yoshinaga Y."/>
            <person name="Zwiers L.-H."/>
            <person name="Turgeon B.G."/>
            <person name="Goodwin S.B."/>
            <person name="Spatafora J.W."/>
            <person name="Crous P.W."/>
            <person name="Grigoriev I.V."/>
        </authorList>
    </citation>
    <scope>NUCLEOTIDE SEQUENCE</scope>
    <source>
        <strain evidence="10 12">CBS 781.70</strain>
    </source>
</reference>
<evidence type="ECO:0000256" key="2">
    <source>
        <dbReference type="ARBA" id="ARBA00022723"/>
    </source>
</evidence>
<sequence length="761" mass="83802">MSGKGDTASHQSTTRSCEYCRTRKVRCDTQRPSCGSCFRQNRKCVYVFQPRKARPTLAMLEELRTENARLCAMIQRMGGMRSPDAGSNVADALQADDSQSLIQQQQRQQQVSHPASGELEVASSVIGEVQPSASQNQADSGGISHELFDSTDRSNDASMPGEARTNEGGPATVESTPDVSPYLWTDEKGKVNAFGPSSALQSRPNTARQEDRVVSVHMQNALLANAVISRQNEHKLRELVSLDGVPIDLAIHLLDLHWNRQHHTFLLTYRPAIMRDILRGGRFASKLLINAIFACASKFSQRAAVMDDPQNPSTAGGRFFRRCDELMEEKQLLLTPSIPTIAGLLLLGSSYIAKGSTSKGWMLTGSALRMIFDLGLHLDHKITDENAEEVEMYRRVFWGAFICDKLQSLYLGRPVGIRLRDAYVSHELNDHLEENELWAPYIDPSIPEDRLRLGSAPQGLIYSVSYFQQICLLFKIVDRIIDIFYVVGATPAEAQASLKGIDNALEKWEADLPGFIRLDPISATLEGGRIPAPNMLALHILYHAVIILLHRPLVAEGHLNWATTVPATSWKRCSVAARNITSLAIAYQSRYTLRAAPYLIAYGLYVASTIHVRNTAAAPNPTGDHSVLLAWSLRCLRDLSVPNPGVSHLTSIIEKLMVTKGVEIAADPTSGPEAAPNAASEHIAGLHCEYASAVRFDSGVQSTSLSIGEAEFDWSNWHESFEDDVLFGFMGWQSYQLGDSAPQPMGGTTSCLDPFESPVMQ</sequence>
<evidence type="ECO:0000256" key="7">
    <source>
        <dbReference type="ARBA" id="ARBA00023242"/>
    </source>
</evidence>
<keyword evidence="6" id="KW-0804">Transcription</keyword>
<protein>
    <recommendedName>
        <fullName evidence="9">Zn(2)-C6 fungal-type domain-containing protein</fullName>
    </recommendedName>
</protein>
<keyword evidence="5" id="KW-0238">DNA-binding</keyword>
<evidence type="ECO:0000313" key="10">
    <source>
        <dbReference type="EMBL" id="KAF1809224.1"/>
    </source>
</evidence>
<evidence type="ECO:0000259" key="9">
    <source>
        <dbReference type="PROSITE" id="PS50048"/>
    </source>
</evidence>
<dbReference type="SMART" id="SM00066">
    <property type="entry name" value="GAL4"/>
    <property type="match status" value="1"/>
</dbReference>
<feature type="compositionally biased region" description="Basic and acidic residues" evidence="8">
    <location>
        <begin position="146"/>
        <end position="155"/>
    </location>
</feature>
<organism evidence="10">
    <name type="scientific">Eremomyces bilateralis CBS 781.70</name>
    <dbReference type="NCBI Taxonomy" id="1392243"/>
    <lineage>
        <taxon>Eukaryota</taxon>
        <taxon>Fungi</taxon>
        <taxon>Dikarya</taxon>
        <taxon>Ascomycota</taxon>
        <taxon>Pezizomycotina</taxon>
        <taxon>Dothideomycetes</taxon>
        <taxon>Dothideomycetes incertae sedis</taxon>
        <taxon>Eremomycetales</taxon>
        <taxon>Eremomycetaceae</taxon>
        <taxon>Eremomyces</taxon>
    </lineage>
</organism>
<keyword evidence="7" id="KW-0539">Nucleus</keyword>
<dbReference type="Pfam" id="PF04082">
    <property type="entry name" value="Fungal_trans"/>
    <property type="match status" value="1"/>
</dbReference>